<evidence type="ECO:0000313" key="2">
    <source>
        <dbReference type="EMBL" id="MDL5160500.1"/>
    </source>
</evidence>
<dbReference type="Proteomes" id="UP001231924">
    <property type="component" value="Unassembled WGS sequence"/>
</dbReference>
<gene>
    <name evidence="2" type="ORF">QRT03_31350</name>
</gene>
<dbReference type="EMBL" id="JASVWF010000011">
    <property type="protein sequence ID" value="MDL5160500.1"/>
    <property type="molecule type" value="Genomic_DNA"/>
</dbReference>
<feature type="compositionally biased region" description="Low complexity" evidence="1">
    <location>
        <begin position="1"/>
        <end position="20"/>
    </location>
</feature>
<evidence type="ECO:0000313" key="3">
    <source>
        <dbReference type="Proteomes" id="UP001231924"/>
    </source>
</evidence>
<protein>
    <submittedName>
        <fullName evidence="2">Uncharacterized protein</fullName>
    </submittedName>
</protein>
<organism evidence="2 3">
    <name type="scientific">Actinomycetospora termitidis</name>
    <dbReference type="NCBI Taxonomy" id="3053470"/>
    <lineage>
        <taxon>Bacteria</taxon>
        <taxon>Bacillati</taxon>
        <taxon>Actinomycetota</taxon>
        <taxon>Actinomycetes</taxon>
        <taxon>Pseudonocardiales</taxon>
        <taxon>Pseudonocardiaceae</taxon>
        <taxon>Actinomycetospora</taxon>
    </lineage>
</organism>
<reference evidence="2 3" key="1">
    <citation type="submission" date="2023-06" db="EMBL/GenBank/DDBJ databases">
        <title>Actinomycetospora Odt1-22.</title>
        <authorList>
            <person name="Supong K."/>
        </authorList>
    </citation>
    <scope>NUCLEOTIDE SEQUENCE [LARGE SCALE GENOMIC DNA]</scope>
    <source>
        <strain evidence="2 3">Odt1-22</strain>
    </source>
</reference>
<sequence>MTTQPHTHQPQTPETHQPTEPMVPLVIEGVPDVVACEVRLAGCDGTGALSAWSREADPRRCCEPCGTHLVTLPGVMVFPVIR</sequence>
<proteinExistence type="predicted"/>
<feature type="region of interest" description="Disordered" evidence="1">
    <location>
        <begin position="1"/>
        <end position="21"/>
    </location>
</feature>
<evidence type="ECO:0000256" key="1">
    <source>
        <dbReference type="SAM" id="MobiDB-lite"/>
    </source>
</evidence>
<dbReference type="RefSeq" id="WP_286057103.1">
    <property type="nucleotide sequence ID" value="NZ_JASVWF010000011.1"/>
</dbReference>
<name>A0ABT7MIM4_9PSEU</name>
<accession>A0ABT7MIM4</accession>
<comment type="caution">
    <text evidence="2">The sequence shown here is derived from an EMBL/GenBank/DDBJ whole genome shotgun (WGS) entry which is preliminary data.</text>
</comment>
<keyword evidence="3" id="KW-1185">Reference proteome</keyword>